<evidence type="ECO:0000256" key="5">
    <source>
        <dbReference type="ARBA" id="ARBA00022737"/>
    </source>
</evidence>
<proteinExistence type="predicted"/>
<dbReference type="GO" id="GO:0060271">
    <property type="term" value="P:cilium assembly"/>
    <property type="evidence" value="ECO:0007669"/>
    <property type="project" value="TreeGrafter"/>
</dbReference>
<protein>
    <recommendedName>
        <fullName evidence="12">Cilia- and flagella-associated protein 43</fullName>
    </recommendedName>
</protein>
<evidence type="ECO:0000313" key="10">
    <source>
        <dbReference type="EMBL" id="KAJ8921824.1"/>
    </source>
</evidence>
<evidence type="ECO:0000256" key="1">
    <source>
        <dbReference type="ARBA" id="ARBA00004138"/>
    </source>
</evidence>
<evidence type="ECO:0000313" key="11">
    <source>
        <dbReference type="Proteomes" id="UP001159042"/>
    </source>
</evidence>
<keyword evidence="8" id="KW-0966">Cell projection</keyword>
<feature type="coiled-coil region" evidence="9">
    <location>
        <begin position="1061"/>
        <end position="1088"/>
    </location>
</feature>
<evidence type="ECO:0000256" key="7">
    <source>
        <dbReference type="ARBA" id="ARBA00023212"/>
    </source>
</evidence>
<reference evidence="10 11" key="1">
    <citation type="journal article" date="2023" name="Insect Mol. Biol.">
        <title>Genome sequencing provides insights into the evolution of gene families encoding plant cell wall-degrading enzymes in longhorned beetles.</title>
        <authorList>
            <person name="Shin N.R."/>
            <person name="Okamura Y."/>
            <person name="Kirsch R."/>
            <person name="Pauchet Y."/>
        </authorList>
    </citation>
    <scope>NUCLEOTIDE SEQUENCE [LARGE SCALE GENOMIC DNA]</scope>
    <source>
        <strain evidence="10">EAD_L_NR</strain>
    </source>
</reference>
<evidence type="ECO:0000256" key="2">
    <source>
        <dbReference type="ARBA" id="ARBA00004245"/>
    </source>
</evidence>
<keyword evidence="5" id="KW-0677">Repeat</keyword>
<keyword evidence="7" id="KW-0206">Cytoskeleton</keyword>
<organism evidence="10 11">
    <name type="scientific">Exocentrus adspersus</name>
    <dbReference type="NCBI Taxonomy" id="1586481"/>
    <lineage>
        <taxon>Eukaryota</taxon>
        <taxon>Metazoa</taxon>
        <taxon>Ecdysozoa</taxon>
        <taxon>Arthropoda</taxon>
        <taxon>Hexapoda</taxon>
        <taxon>Insecta</taxon>
        <taxon>Pterygota</taxon>
        <taxon>Neoptera</taxon>
        <taxon>Endopterygota</taxon>
        <taxon>Coleoptera</taxon>
        <taxon>Polyphaga</taxon>
        <taxon>Cucujiformia</taxon>
        <taxon>Chrysomeloidea</taxon>
        <taxon>Cerambycidae</taxon>
        <taxon>Lamiinae</taxon>
        <taxon>Acanthocinini</taxon>
        <taxon>Exocentrus</taxon>
    </lineage>
</organism>
<dbReference type="SUPFAM" id="SSF50998">
    <property type="entry name" value="Quinoprotein alcohol dehydrogenase-like"/>
    <property type="match status" value="1"/>
</dbReference>
<dbReference type="PANTHER" id="PTHR14885">
    <property type="entry name" value="CILIA- AND FLAGELLA-ASSOCIATED PROTEIN 43-RELATED"/>
    <property type="match status" value="1"/>
</dbReference>
<evidence type="ECO:0000256" key="6">
    <source>
        <dbReference type="ARBA" id="ARBA00023054"/>
    </source>
</evidence>
<keyword evidence="6 9" id="KW-0175">Coiled coil</keyword>
<dbReference type="InterPro" id="IPR015943">
    <property type="entry name" value="WD40/YVTN_repeat-like_dom_sf"/>
</dbReference>
<feature type="coiled-coil region" evidence="9">
    <location>
        <begin position="1149"/>
        <end position="1176"/>
    </location>
</feature>
<dbReference type="GO" id="GO:0005930">
    <property type="term" value="C:axoneme"/>
    <property type="evidence" value="ECO:0007669"/>
    <property type="project" value="TreeGrafter"/>
</dbReference>
<sequence>MKASDNITQWIKLGAVQHLTFMQKDIIIYGNGCFLNFLNINTGEEVRHDINMPDGNGDGVGVVTAHRSLYIFCYAENCRHPTFYIKNYPNFNTILKIPNGPSEGYSALAFSETSLLVTVGNLPEFILMMYNWRKGEKIGELRSNLKLEGQVVKCSWGRPVYVSQMCKYHNKLLLWDIFVCCKTAVLEEHEIVLPEGDKHLQFLDTLWTTEGGLYVVDIKGSVYFMINETHLEKVIDEKLEGTAPTSMCWYKGGIAVSGPNNEIRHYKKSGTWECDWKIPLEKPAKMIKCNKCEYIIALTVDEEIIKISNTAEMAYLKQNEVLPNICLIYPAGQHFIGLHQRNRLNIYETVSGTLINSIELKYKALALAENPEFPYVAVGYDTGRLELISAYTPEKLTIIASFNLTGNPIGTVKFFEQGHVIVAGFLDIGEFFLIEGLPGMEMKIITNINADCQILDYMLVASKNCYRLFLLPVTTNILAGDKIIRYCIINRDNITVKEYVLENKEFLYHRIVPTTKPNRDKVFLALPFNSRILHELELRRGDKTIRLHSEIKTGHMLRKYDLHLTKFYALTWGYDGFVLARDNDFEKGIGMALPHHRYLGGVKKAYIHPLGLYILSLGRDNVLVCTKLTQTVVDPERKQSIDSVVASTKLQLMFKRPTIGFKPEARFKHKSWLEVEQILQTEKEEAMCSTEKAEILLEFNDIKDTINDLVTKNIEGPDNEKLDLLEFHLDTALYNQKKELNKQECKNTEIYLKALIVAQDKVSKYLMENCWYTMDVKSQAVKGIFSKLNATNYALLPPDPIKESKLAWIQDQRKFEQFLRLRDSFEPWNVMTDEQRSLLCQEICYKLVGDSENINTLIRKRKAETVTNQSAETQIALAGSAAQSYITVNEAHYEQREITCYQQCYLEEAIVESDILRLKRTFNKVFNDLVQLKQREMAVIKEKNNRVRHIISEYNYFSESKISYNVIDPEWSQKEITEMITQVFDHELSVTPYISPSEQAVLDAKAAEEERIRLALLADDFKERALMAMMNGVLEVKWEDELKKEVPLPKCMIEKSPETFNEEDLRSVKDYEEKVAFLNSERERYKNMLEAEFTKVTVAIRDQIRKFNQKVRDTIDYRMQIAATINQENLKINRIRLMEDQRLEVFARKEGIKKAIKTTENAITNLKKTISFVQEALGECKTNLENIVLKEKVLEKAFKKDFQDASPVLQEQAIKYYKKRPKVNYRQLNSFTTLFELARCIATQERSPVLTHECNEYLKALDQLDQFVGLPPTIDENTYSHICKHRRLRIEFEVRTRAVQNQVADGEATLTMFQKRVVVNKETVVKLLAELQRTRTDYLYLMHNIQMQVVLRRGLVELPLTGDIADFQDAVLVPKKEIEEINKLILDAGNKKIQTIMQNMAFRRNIMTTEWEHRKLRLTINDLAEKQADIESVKLNKDMQVYLKAKALGRKTDQDSFEVELERIAFANENRVSTLREKYAKLEKMIQSYKHSNIDLDKQISSLNIDVCHLGMLRNEKLEEKEQEVLKSRMEGLLKQTSLVEQIQKNQSEILVLQTELELLRLRTYPTFRYKLINP</sequence>
<dbReference type="GO" id="GO:0003341">
    <property type="term" value="P:cilium movement"/>
    <property type="evidence" value="ECO:0007669"/>
    <property type="project" value="UniProtKB-ARBA"/>
</dbReference>
<dbReference type="PANTHER" id="PTHR14885:SF1">
    <property type="entry name" value="CILIA- AND FLAGELLA-ASSOCIATED PROTEIN 43"/>
    <property type="match status" value="1"/>
</dbReference>
<dbReference type="Gene3D" id="2.130.10.10">
    <property type="entry name" value="YVTN repeat-like/Quinoprotein amine dehydrogenase"/>
    <property type="match status" value="2"/>
</dbReference>
<comment type="subcellular location">
    <subcellularLocation>
        <location evidence="1">Cell projection</location>
        <location evidence="1">Cilium</location>
    </subcellularLocation>
    <subcellularLocation>
        <location evidence="2">Cytoplasm</location>
        <location evidence="2">Cytoskeleton</location>
    </subcellularLocation>
</comment>
<evidence type="ECO:0008006" key="12">
    <source>
        <dbReference type="Google" id="ProtNLM"/>
    </source>
</evidence>
<comment type="caution">
    <text evidence="10">The sequence shown here is derived from an EMBL/GenBank/DDBJ whole genome shotgun (WGS) entry which is preliminary data.</text>
</comment>
<keyword evidence="11" id="KW-1185">Reference proteome</keyword>
<accession>A0AAV8W653</accession>
<dbReference type="InterPro" id="IPR011047">
    <property type="entry name" value="Quinoprotein_ADH-like_sf"/>
</dbReference>
<keyword evidence="3" id="KW-0963">Cytoplasm</keyword>
<gene>
    <name evidence="10" type="ORF">NQ315_008456</name>
</gene>
<dbReference type="EMBL" id="JANEYG010000008">
    <property type="protein sequence ID" value="KAJ8921824.1"/>
    <property type="molecule type" value="Genomic_DNA"/>
</dbReference>
<dbReference type="Proteomes" id="UP001159042">
    <property type="component" value="Unassembled WGS sequence"/>
</dbReference>
<evidence type="ECO:0000256" key="9">
    <source>
        <dbReference type="SAM" id="Coils"/>
    </source>
</evidence>
<evidence type="ECO:0000256" key="8">
    <source>
        <dbReference type="ARBA" id="ARBA00023273"/>
    </source>
</evidence>
<evidence type="ECO:0000256" key="3">
    <source>
        <dbReference type="ARBA" id="ARBA00022490"/>
    </source>
</evidence>
<dbReference type="Pfam" id="PF25828">
    <property type="entry name" value="CC_Cfap43"/>
    <property type="match status" value="1"/>
</dbReference>
<name>A0AAV8W653_9CUCU</name>
<evidence type="ECO:0000256" key="4">
    <source>
        <dbReference type="ARBA" id="ARBA00022574"/>
    </source>
</evidence>
<keyword evidence="4" id="KW-0853">WD repeat</keyword>